<evidence type="ECO:0000259" key="6">
    <source>
        <dbReference type="PROSITE" id="PS51900"/>
    </source>
</evidence>
<evidence type="ECO:0000313" key="8">
    <source>
        <dbReference type="Proteomes" id="UP000187486"/>
    </source>
</evidence>
<keyword evidence="8" id="KW-1185">Reference proteome</keyword>
<dbReference type="GO" id="GO:0015074">
    <property type="term" value="P:DNA integration"/>
    <property type="evidence" value="ECO:0007669"/>
    <property type="project" value="InterPro"/>
</dbReference>
<keyword evidence="2 4" id="KW-0238">DNA-binding</keyword>
<sequence length="399" mass="44644">MPWAEPVGDNTWRVRYRRADGSKGAIPGFPDETAANVYIADMEVEQRKGTWIDPVAGQTTVAEFAPGWLDSLDIDQRTEENYRSFLNVHILPRWGSAALAEITNLEVRKWEKKLRASGLAKTTVDSILKFFALVLTDAAEEKLIAANPIQTRRRGRRRRSHHRTPRKVWAESDEVLQLADQVAAKYGAGGAVLVVTAAWTGARWGELVGLQRHNLHLYDDNTGNIVVDPDFGALHEPNKGPLFLGPPKTEESARTITLPPFLIILLRAHLASHRHRHVFVTPQSQLHRRSNFSRRAFRPAANGNLHIANPEIRLQPVKPGLTFHGLRHSHKTWMISDGVPQVAQSLRLGHVLADKVEETYSHVASAVEQRLLDALQTRWEKAVADSGAAPEETDWRSAA</sequence>
<dbReference type="InterPro" id="IPR013762">
    <property type="entry name" value="Integrase-like_cat_sf"/>
</dbReference>
<dbReference type="Gene3D" id="1.10.443.10">
    <property type="entry name" value="Intergrase catalytic core"/>
    <property type="match status" value="1"/>
</dbReference>
<dbReference type="STRING" id="76021.BS329_41550"/>
<dbReference type="AlphaFoldDB" id="A0A1R0KD23"/>
<protein>
    <submittedName>
        <fullName evidence="7">Multidrug DMT transporter permease</fullName>
    </submittedName>
</protein>
<dbReference type="PROSITE" id="PS51898">
    <property type="entry name" value="TYR_RECOMBINASE"/>
    <property type="match status" value="1"/>
</dbReference>
<evidence type="ECO:0000259" key="5">
    <source>
        <dbReference type="PROSITE" id="PS51898"/>
    </source>
</evidence>
<dbReference type="EMBL" id="MQUQ01000053">
    <property type="protein sequence ID" value="OLZ42795.1"/>
    <property type="molecule type" value="Genomic_DNA"/>
</dbReference>
<dbReference type="PANTHER" id="PTHR30349:SF64">
    <property type="entry name" value="PROPHAGE INTEGRASE INTD-RELATED"/>
    <property type="match status" value="1"/>
</dbReference>
<keyword evidence="3" id="KW-0233">DNA recombination</keyword>
<proteinExistence type="inferred from homology"/>
<comment type="caution">
    <text evidence="7">The sequence shown here is derived from an EMBL/GenBank/DDBJ whole genome shotgun (WGS) entry which is preliminary data.</text>
</comment>
<evidence type="ECO:0000256" key="3">
    <source>
        <dbReference type="ARBA" id="ARBA00023172"/>
    </source>
</evidence>
<dbReference type="InterPro" id="IPR011010">
    <property type="entry name" value="DNA_brk_join_enz"/>
</dbReference>
<dbReference type="InterPro" id="IPR002104">
    <property type="entry name" value="Integrase_catalytic"/>
</dbReference>
<name>A0A1R0KD23_9PSEU</name>
<gene>
    <name evidence="7" type="ORF">BS329_41550</name>
</gene>
<dbReference type="InterPro" id="IPR010998">
    <property type="entry name" value="Integrase_recombinase_N"/>
</dbReference>
<evidence type="ECO:0000313" key="7">
    <source>
        <dbReference type="EMBL" id="OLZ42795.1"/>
    </source>
</evidence>
<accession>A0A1R0KD23</accession>
<dbReference type="OrthoDB" id="4529782at2"/>
<dbReference type="GO" id="GO:0003677">
    <property type="term" value="F:DNA binding"/>
    <property type="evidence" value="ECO:0007669"/>
    <property type="project" value="UniProtKB-UniRule"/>
</dbReference>
<evidence type="ECO:0000256" key="2">
    <source>
        <dbReference type="ARBA" id="ARBA00023125"/>
    </source>
</evidence>
<dbReference type="SUPFAM" id="SSF56349">
    <property type="entry name" value="DNA breaking-rejoining enzymes"/>
    <property type="match status" value="1"/>
</dbReference>
<feature type="domain" description="Tyr recombinase" evidence="5">
    <location>
        <begin position="163"/>
        <end position="376"/>
    </location>
</feature>
<dbReference type="Gene3D" id="1.10.150.130">
    <property type="match status" value="1"/>
</dbReference>
<evidence type="ECO:0000256" key="4">
    <source>
        <dbReference type="PROSITE-ProRule" id="PRU01248"/>
    </source>
</evidence>
<evidence type="ECO:0000256" key="1">
    <source>
        <dbReference type="ARBA" id="ARBA00008857"/>
    </source>
</evidence>
<reference evidence="7 8" key="1">
    <citation type="submission" date="2016-01" db="EMBL/GenBank/DDBJ databases">
        <title>Amycolatopsis coloradensis genome sequencing and assembly.</title>
        <authorList>
            <person name="Mayilraj S."/>
        </authorList>
    </citation>
    <scope>NUCLEOTIDE SEQUENCE [LARGE SCALE GENOMIC DNA]</scope>
    <source>
        <strain evidence="7 8">DSM 44225</strain>
    </source>
</reference>
<comment type="similarity">
    <text evidence="1">Belongs to the 'phage' integrase family.</text>
</comment>
<dbReference type="InterPro" id="IPR044068">
    <property type="entry name" value="CB"/>
</dbReference>
<dbReference type="PROSITE" id="PS51900">
    <property type="entry name" value="CB"/>
    <property type="match status" value="1"/>
</dbReference>
<dbReference type="InterPro" id="IPR050090">
    <property type="entry name" value="Tyrosine_recombinase_XerCD"/>
</dbReference>
<dbReference type="PANTHER" id="PTHR30349">
    <property type="entry name" value="PHAGE INTEGRASE-RELATED"/>
    <property type="match status" value="1"/>
</dbReference>
<dbReference type="GO" id="GO:0006310">
    <property type="term" value="P:DNA recombination"/>
    <property type="evidence" value="ECO:0007669"/>
    <property type="project" value="UniProtKB-KW"/>
</dbReference>
<dbReference type="RefSeq" id="WP_076169111.1">
    <property type="nucleotide sequence ID" value="NZ_JBEZVB010000182.1"/>
</dbReference>
<organism evidence="7 8">
    <name type="scientific">Amycolatopsis coloradensis</name>
    <dbReference type="NCBI Taxonomy" id="76021"/>
    <lineage>
        <taxon>Bacteria</taxon>
        <taxon>Bacillati</taxon>
        <taxon>Actinomycetota</taxon>
        <taxon>Actinomycetes</taxon>
        <taxon>Pseudonocardiales</taxon>
        <taxon>Pseudonocardiaceae</taxon>
        <taxon>Amycolatopsis</taxon>
    </lineage>
</organism>
<dbReference type="Proteomes" id="UP000187486">
    <property type="component" value="Unassembled WGS sequence"/>
</dbReference>
<dbReference type="Pfam" id="PF00589">
    <property type="entry name" value="Phage_integrase"/>
    <property type="match status" value="1"/>
</dbReference>
<feature type="domain" description="Core-binding (CB)" evidence="6">
    <location>
        <begin position="59"/>
        <end position="139"/>
    </location>
</feature>